<evidence type="ECO:0000313" key="2">
    <source>
        <dbReference type="Proteomes" id="UP000178606"/>
    </source>
</evidence>
<organism evidence="1 2">
    <name type="scientific">Handelsmanbacteria sp. (strain RIFCSPLOWO2_12_FULL_64_10)</name>
    <dbReference type="NCBI Taxonomy" id="1817868"/>
    <lineage>
        <taxon>Bacteria</taxon>
        <taxon>Candidatus Handelsmaniibacteriota</taxon>
    </lineage>
</organism>
<dbReference type="PROSITE" id="PS51257">
    <property type="entry name" value="PROKAR_LIPOPROTEIN"/>
    <property type="match status" value="1"/>
</dbReference>
<proteinExistence type="predicted"/>
<evidence type="ECO:0008006" key="3">
    <source>
        <dbReference type="Google" id="ProtNLM"/>
    </source>
</evidence>
<name>A0A1F6CSJ8_HANXR</name>
<dbReference type="Proteomes" id="UP000178606">
    <property type="component" value="Unassembled WGS sequence"/>
</dbReference>
<comment type="caution">
    <text evidence="1">The sequence shown here is derived from an EMBL/GenBank/DDBJ whole genome shotgun (WGS) entry which is preliminary data.</text>
</comment>
<sequence length="294" mass="33045">MQMHWKNRSATLLCAAGFILGCSRSSPPPIVPPIAPVPGVREGVLWSTGHETGDILDWYENRGGGAFITGDARVSVTDEAAHSGRYALKLEVRGIDQDVCGSRVFRWGEHLTEGYFSAWYMFPVAPLVGEWLNIFQFKKKAAQDSNVVIGPIKSAVQDSNAVADSTRSVPQDSIRRETIDPTWYNEVKTRPQGIILTLSHWNKIWNLPGNVRDAPLIRSGRWFHVEWYYKDGVEDGVIRVWIDGELIWSLENVDTRGVDPYIQWAPCLYGVRVNPSHLVLYVDDAVISTRRLGP</sequence>
<accession>A0A1F6CSJ8</accession>
<protein>
    <recommendedName>
        <fullName evidence="3">GH16 domain-containing protein</fullName>
    </recommendedName>
</protein>
<reference evidence="1 2" key="1">
    <citation type="journal article" date="2016" name="Nat. Commun.">
        <title>Thousands of microbial genomes shed light on interconnected biogeochemical processes in an aquifer system.</title>
        <authorList>
            <person name="Anantharaman K."/>
            <person name="Brown C.T."/>
            <person name="Hug L.A."/>
            <person name="Sharon I."/>
            <person name="Castelle C.J."/>
            <person name="Probst A.J."/>
            <person name="Thomas B.C."/>
            <person name="Singh A."/>
            <person name="Wilkins M.J."/>
            <person name="Karaoz U."/>
            <person name="Brodie E.L."/>
            <person name="Williams K.H."/>
            <person name="Hubbard S.S."/>
            <person name="Banfield J.F."/>
        </authorList>
    </citation>
    <scope>NUCLEOTIDE SEQUENCE [LARGE SCALE GENOMIC DNA]</scope>
    <source>
        <strain evidence="2">RIFCSPLOWO2_12_FULL_64_10</strain>
    </source>
</reference>
<dbReference type="Gene3D" id="2.60.120.200">
    <property type="match status" value="1"/>
</dbReference>
<evidence type="ECO:0000313" key="1">
    <source>
        <dbReference type="EMBL" id="OGG52159.1"/>
    </source>
</evidence>
<gene>
    <name evidence="1" type="ORF">A3F84_17990</name>
</gene>
<dbReference type="EMBL" id="MFKF01000155">
    <property type="protein sequence ID" value="OGG52159.1"/>
    <property type="molecule type" value="Genomic_DNA"/>
</dbReference>
<dbReference type="AlphaFoldDB" id="A0A1F6CSJ8"/>